<gene>
    <name evidence="1" type="ORF">L2E82_36121</name>
</gene>
<evidence type="ECO:0000313" key="1">
    <source>
        <dbReference type="EMBL" id="KAI3724349.1"/>
    </source>
</evidence>
<accession>A0ACB9BQT2</accession>
<name>A0ACB9BQT2_CICIN</name>
<reference evidence="2" key="1">
    <citation type="journal article" date="2022" name="Mol. Ecol. Resour.">
        <title>The genomes of chicory, endive, great burdock and yacon provide insights into Asteraceae palaeo-polyploidization history and plant inulin production.</title>
        <authorList>
            <person name="Fan W."/>
            <person name="Wang S."/>
            <person name="Wang H."/>
            <person name="Wang A."/>
            <person name="Jiang F."/>
            <person name="Liu H."/>
            <person name="Zhao H."/>
            <person name="Xu D."/>
            <person name="Zhang Y."/>
        </authorList>
    </citation>
    <scope>NUCLEOTIDE SEQUENCE [LARGE SCALE GENOMIC DNA]</scope>
    <source>
        <strain evidence="2">cv. Punajuju</strain>
    </source>
</reference>
<dbReference type="Proteomes" id="UP001055811">
    <property type="component" value="Linkage Group LG06"/>
</dbReference>
<organism evidence="1 2">
    <name type="scientific">Cichorium intybus</name>
    <name type="common">Chicory</name>
    <dbReference type="NCBI Taxonomy" id="13427"/>
    <lineage>
        <taxon>Eukaryota</taxon>
        <taxon>Viridiplantae</taxon>
        <taxon>Streptophyta</taxon>
        <taxon>Embryophyta</taxon>
        <taxon>Tracheophyta</taxon>
        <taxon>Spermatophyta</taxon>
        <taxon>Magnoliopsida</taxon>
        <taxon>eudicotyledons</taxon>
        <taxon>Gunneridae</taxon>
        <taxon>Pentapetalae</taxon>
        <taxon>asterids</taxon>
        <taxon>campanulids</taxon>
        <taxon>Asterales</taxon>
        <taxon>Asteraceae</taxon>
        <taxon>Cichorioideae</taxon>
        <taxon>Cichorieae</taxon>
        <taxon>Cichoriinae</taxon>
        <taxon>Cichorium</taxon>
    </lineage>
</organism>
<dbReference type="EMBL" id="CM042014">
    <property type="protein sequence ID" value="KAI3724349.1"/>
    <property type="molecule type" value="Genomic_DNA"/>
</dbReference>
<sequence length="122" mass="13687">MVAVDFQMVLCEDGIAALNTNGIHWQDRFCSISYEFDYDQFISQFCSISYEFDYDQFISQVFTIAVVSCCCQESMAVKIDVVTGYKPIVKHKLTKSMAGACSVAVNAAKEKDNDLLSNESYV</sequence>
<keyword evidence="2" id="KW-1185">Reference proteome</keyword>
<comment type="caution">
    <text evidence="1">The sequence shown here is derived from an EMBL/GenBank/DDBJ whole genome shotgun (WGS) entry which is preliminary data.</text>
</comment>
<proteinExistence type="predicted"/>
<reference evidence="1 2" key="2">
    <citation type="journal article" date="2022" name="Mol. Ecol. Resour.">
        <title>The genomes of chicory, endive, great burdock and yacon provide insights into Asteraceae paleo-polyploidization history and plant inulin production.</title>
        <authorList>
            <person name="Fan W."/>
            <person name="Wang S."/>
            <person name="Wang H."/>
            <person name="Wang A."/>
            <person name="Jiang F."/>
            <person name="Liu H."/>
            <person name="Zhao H."/>
            <person name="Xu D."/>
            <person name="Zhang Y."/>
        </authorList>
    </citation>
    <scope>NUCLEOTIDE SEQUENCE [LARGE SCALE GENOMIC DNA]</scope>
    <source>
        <strain evidence="2">cv. Punajuju</strain>
        <tissue evidence="1">Leaves</tissue>
    </source>
</reference>
<evidence type="ECO:0000313" key="2">
    <source>
        <dbReference type="Proteomes" id="UP001055811"/>
    </source>
</evidence>
<protein>
    <submittedName>
        <fullName evidence="1">Uncharacterized protein</fullName>
    </submittedName>
</protein>